<evidence type="ECO:0000256" key="1">
    <source>
        <dbReference type="SAM" id="Phobius"/>
    </source>
</evidence>
<keyword evidence="1" id="KW-0812">Transmembrane</keyword>
<sequence length="128" mass="14248">MSTTAQLAPVSRSTEYITVHIVAHRGQFAHFVLALPKERRTDVTVRYGVQYLSPLTAVVAWLVGGMQMEAENCGCRVDSSKAVTLFGSVLSYLFGLPFSGVFHRLCTNSRKEQLHFLSSSNRRLKNSL</sequence>
<dbReference type="AlphaFoldDB" id="A0A2R6XPA5"/>
<keyword evidence="3" id="KW-1185">Reference proteome</keyword>
<keyword evidence="1" id="KW-0472">Membrane</keyword>
<accession>A0A2R6XPA5</accession>
<reference evidence="3" key="1">
    <citation type="journal article" date="2017" name="Cell">
        <title>Insights into land plant evolution garnered from the Marchantia polymorpha genome.</title>
        <authorList>
            <person name="Bowman J.L."/>
            <person name="Kohchi T."/>
            <person name="Yamato K.T."/>
            <person name="Jenkins J."/>
            <person name="Shu S."/>
            <person name="Ishizaki K."/>
            <person name="Yamaoka S."/>
            <person name="Nishihama R."/>
            <person name="Nakamura Y."/>
            <person name="Berger F."/>
            <person name="Adam C."/>
            <person name="Aki S.S."/>
            <person name="Althoff F."/>
            <person name="Araki T."/>
            <person name="Arteaga-Vazquez M.A."/>
            <person name="Balasubrmanian S."/>
            <person name="Barry K."/>
            <person name="Bauer D."/>
            <person name="Boehm C.R."/>
            <person name="Briginshaw L."/>
            <person name="Caballero-Perez J."/>
            <person name="Catarino B."/>
            <person name="Chen F."/>
            <person name="Chiyoda S."/>
            <person name="Chovatia M."/>
            <person name="Davies K.M."/>
            <person name="Delmans M."/>
            <person name="Demura T."/>
            <person name="Dierschke T."/>
            <person name="Dolan L."/>
            <person name="Dorantes-Acosta A.E."/>
            <person name="Eklund D.M."/>
            <person name="Florent S.N."/>
            <person name="Flores-Sandoval E."/>
            <person name="Fujiyama A."/>
            <person name="Fukuzawa H."/>
            <person name="Galik B."/>
            <person name="Grimanelli D."/>
            <person name="Grimwood J."/>
            <person name="Grossniklaus U."/>
            <person name="Hamada T."/>
            <person name="Haseloff J."/>
            <person name="Hetherington A.J."/>
            <person name="Higo A."/>
            <person name="Hirakawa Y."/>
            <person name="Hundley H.N."/>
            <person name="Ikeda Y."/>
            <person name="Inoue K."/>
            <person name="Inoue S.I."/>
            <person name="Ishida S."/>
            <person name="Jia Q."/>
            <person name="Kakita M."/>
            <person name="Kanazawa T."/>
            <person name="Kawai Y."/>
            <person name="Kawashima T."/>
            <person name="Kennedy M."/>
            <person name="Kinose K."/>
            <person name="Kinoshita T."/>
            <person name="Kohara Y."/>
            <person name="Koide E."/>
            <person name="Komatsu K."/>
            <person name="Kopischke S."/>
            <person name="Kubo M."/>
            <person name="Kyozuka J."/>
            <person name="Lagercrantz U."/>
            <person name="Lin S.S."/>
            <person name="Lindquist E."/>
            <person name="Lipzen A.M."/>
            <person name="Lu C.W."/>
            <person name="De Luna E."/>
            <person name="Martienssen R.A."/>
            <person name="Minamino N."/>
            <person name="Mizutani M."/>
            <person name="Mizutani M."/>
            <person name="Mochizuki N."/>
            <person name="Monte I."/>
            <person name="Mosher R."/>
            <person name="Nagasaki H."/>
            <person name="Nakagami H."/>
            <person name="Naramoto S."/>
            <person name="Nishitani K."/>
            <person name="Ohtani M."/>
            <person name="Okamoto T."/>
            <person name="Okumura M."/>
            <person name="Phillips J."/>
            <person name="Pollak B."/>
            <person name="Reinders A."/>
            <person name="Rovekamp M."/>
            <person name="Sano R."/>
            <person name="Sawa S."/>
            <person name="Schmid M.W."/>
            <person name="Shirakawa M."/>
            <person name="Solano R."/>
            <person name="Spunde A."/>
            <person name="Suetsugu N."/>
            <person name="Sugano S."/>
            <person name="Sugiyama A."/>
            <person name="Sun R."/>
            <person name="Suzuki Y."/>
            <person name="Takenaka M."/>
            <person name="Takezawa D."/>
            <person name="Tomogane H."/>
            <person name="Tsuzuki M."/>
            <person name="Ueda T."/>
            <person name="Umeda M."/>
            <person name="Ward J.M."/>
            <person name="Watanabe Y."/>
            <person name="Yazaki K."/>
            <person name="Yokoyama R."/>
            <person name="Yoshitake Y."/>
            <person name="Yotsui I."/>
            <person name="Zachgo S."/>
            <person name="Schmutz J."/>
        </authorList>
    </citation>
    <scope>NUCLEOTIDE SEQUENCE [LARGE SCALE GENOMIC DNA]</scope>
    <source>
        <strain evidence="3">Tak-1</strain>
    </source>
</reference>
<protein>
    <submittedName>
        <fullName evidence="2">Uncharacterized protein</fullName>
    </submittedName>
</protein>
<keyword evidence="1" id="KW-1133">Transmembrane helix</keyword>
<evidence type="ECO:0000313" key="2">
    <source>
        <dbReference type="EMBL" id="PTQ47856.1"/>
    </source>
</evidence>
<feature type="transmembrane region" description="Helical" evidence="1">
    <location>
        <begin position="83"/>
        <end position="102"/>
    </location>
</feature>
<organism evidence="2 3">
    <name type="scientific">Marchantia polymorpha</name>
    <name type="common">Common liverwort</name>
    <name type="synonym">Marchantia aquatica</name>
    <dbReference type="NCBI Taxonomy" id="3197"/>
    <lineage>
        <taxon>Eukaryota</taxon>
        <taxon>Viridiplantae</taxon>
        <taxon>Streptophyta</taxon>
        <taxon>Embryophyta</taxon>
        <taxon>Marchantiophyta</taxon>
        <taxon>Marchantiopsida</taxon>
        <taxon>Marchantiidae</taxon>
        <taxon>Marchantiales</taxon>
        <taxon>Marchantiaceae</taxon>
        <taxon>Marchantia</taxon>
    </lineage>
</organism>
<dbReference type="EMBL" id="KZ772679">
    <property type="protein sequence ID" value="PTQ47856.1"/>
    <property type="molecule type" value="Genomic_DNA"/>
</dbReference>
<gene>
    <name evidence="2" type="ORF">MARPO_0007s0220</name>
</gene>
<dbReference type="Gramene" id="Mp3g02310.1">
    <property type="protein sequence ID" value="Mp3g02310.1.cds1"/>
    <property type="gene ID" value="Mp3g02310"/>
</dbReference>
<name>A0A2R6XPA5_MARPO</name>
<proteinExistence type="predicted"/>
<dbReference type="Proteomes" id="UP000244005">
    <property type="component" value="Unassembled WGS sequence"/>
</dbReference>
<feature type="transmembrane region" description="Helical" evidence="1">
    <location>
        <begin position="45"/>
        <end position="63"/>
    </location>
</feature>
<evidence type="ECO:0000313" key="3">
    <source>
        <dbReference type="Proteomes" id="UP000244005"/>
    </source>
</evidence>